<evidence type="ECO:0000256" key="3">
    <source>
        <dbReference type="ARBA" id="ARBA00011484"/>
    </source>
</evidence>
<dbReference type="InterPro" id="IPR036625">
    <property type="entry name" value="E3-bd_dom_sf"/>
</dbReference>
<evidence type="ECO:0000259" key="9">
    <source>
        <dbReference type="PROSITE" id="PS50968"/>
    </source>
</evidence>
<sequence>MNDMTIKQPAQEIIAPLEQEGTKAVLRSWLKQSGATVVKDEPIVELETDKVVVEVCAPCDGTLEVLMSEGSDAEPGAVLGLVGQAAEQVLDASPQPSTRPLVAAAAEGAEARFDPELRLSPAVRRLLTEHQLDPTQLEGCGTGRGGRLTREDVVAAIAEREQFKERPPKASPVAEPQPVQASAAKAPEPLLRTPSASGANGARVAAHVPHSSMRRKIAEHMQHSVSTAPHVTAVFSMDFAAITAHRQKHKPVFAEQGVNLTFTAYFVAAAVQAMQAAPEVNSRWHADYLELFKDVNIGIGAALGDKGLIVPVIHRAQELSLLGIAARLQEVTEAARNGKLKPGDVTGGTFTISNHGVSGSLFASPIIINQPQSAILGIGALAKRVVVREIDGVDTFQVRQHAYVSLTIDHRVLDGSQTNAWLSRFVEVIEGWSLES</sequence>
<evidence type="ECO:0000256" key="8">
    <source>
        <dbReference type="SAM" id="MobiDB-lite"/>
    </source>
</evidence>
<dbReference type="PROSITE" id="PS00189">
    <property type="entry name" value="LIPOYL"/>
    <property type="match status" value="1"/>
</dbReference>
<evidence type="ECO:0000259" key="10">
    <source>
        <dbReference type="PROSITE" id="PS51826"/>
    </source>
</evidence>
<protein>
    <recommendedName>
        <fullName evidence="7">Dihydrolipoamide acetyltransferase component of pyruvate dehydrogenase complex</fullName>
        <ecNumber evidence="7">2.3.1.-</ecNumber>
    </recommendedName>
</protein>
<dbReference type="Proteomes" id="UP000189310">
    <property type="component" value="Unassembled WGS sequence"/>
</dbReference>
<dbReference type="RefSeq" id="WP_077171952.1">
    <property type="nucleotide sequence ID" value="NZ_MTLN01000006.1"/>
</dbReference>
<comment type="subunit">
    <text evidence="3">Forms a 24-polypeptide structural core with octahedral symmetry.</text>
</comment>
<comment type="caution">
    <text evidence="11">The sequence shown here is derived from an EMBL/GenBank/DDBJ whole genome shotgun (WGS) entry which is preliminary data.</text>
</comment>
<evidence type="ECO:0000256" key="1">
    <source>
        <dbReference type="ARBA" id="ARBA00001938"/>
    </source>
</evidence>
<keyword evidence="6 7" id="KW-0012">Acyltransferase</keyword>
<comment type="cofactor">
    <cofactor evidence="1 7">
        <name>(R)-lipoate</name>
        <dbReference type="ChEBI" id="CHEBI:83088"/>
    </cofactor>
</comment>
<dbReference type="InterPro" id="IPR023213">
    <property type="entry name" value="CAT-like_dom_sf"/>
</dbReference>
<evidence type="ECO:0000313" key="11">
    <source>
        <dbReference type="EMBL" id="ONN71060.1"/>
    </source>
</evidence>
<organism evidence="11 12">
    <name type="scientific">Pseudomonas oryzihabitans</name>
    <dbReference type="NCBI Taxonomy" id="47885"/>
    <lineage>
        <taxon>Bacteria</taxon>
        <taxon>Pseudomonadati</taxon>
        <taxon>Pseudomonadota</taxon>
        <taxon>Gammaproteobacteria</taxon>
        <taxon>Pseudomonadales</taxon>
        <taxon>Pseudomonadaceae</taxon>
        <taxon>Pseudomonas</taxon>
    </lineage>
</organism>
<evidence type="ECO:0000256" key="2">
    <source>
        <dbReference type="ARBA" id="ARBA00007317"/>
    </source>
</evidence>
<feature type="domain" description="Peripheral subunit-binding (PSBD)" evidence="10">
    <location>
        <begin position="118"/>
        <end position="157"/>
    </location>
</feature>
<dbReference type="SUPFAM" id="SSF52777">
    <property type="entry name" value="CoA-dependent acyltransferases"/>
    <property type="match status" value="1"/>
</dbReference>
<feature type="region of interest" description="Disordered" evidence="8">
    <location>
        <begin position="163"/>
        <end position="187"/>
    </location>
</feature>
<dbReference type="SUPFAM" id="SSF51230">
    <property type="entry name" value="Single hybrid motif"/>
    <property type="match status" value="1"/>
</dbReference>
<name>A0ABX3IRT0_9PSED</name>
<dbReference type="Gene3D" id="4.10.320.10">
    <property type="entry name" value="E3-binding domain"/>
    <property type="match status" value="1"/>
</dbReference>
<comment type="similarity">
    <text evidence="2 7">Belongs to the 2-oxoacid dehydrogenase family.</text>
</comment>
<dbReference type="Gene3D" id="3.30.559.10">
    <property type="entry name" value="Chloramphenicol acetyltransferase-like domain"/>
    <property type="match status" value="1"/>
</dbReference>
<dbReference type="PANTHER" id="PTHR43178:SF5">
    <property type="entry name" value="LIPOAMIDE ACYLTRANSFERASE COMPONENT OF BRANCHED-CHAIN ALPHA-KETO ACID DEHYDROGENASE COMPLEX, MITOCHONDRIAL"/>
    <property type="match status" value="1"/>
</dbReference>
<keyword evidence="4 7" id="KW-0808">Transferase</keyword>
<dbReference type="InterPro" id="IPR004167">
    <property type="entry name" value="PSBD"/>
</dbReference>
<dbReference type="CDD" id="cd06849">
    <property type="entry name" value="lipoyl_domain"/>
    <property type="match status" value="1"/>
</dbReference>
<evidence type="ECO:0000313" key="12">
    <source>
        <dbReference type="Proteomes" id="UP000189310"/>
    </source>
</evidence>
<dbReference type="InterPro" id="IPR000089">
    <property type="entry name" value="Biotin_lipoyl"/>
</dbReference>
<evidence type="ECO:0000256" key="6">
    <source>
        <dbReference type="ARBA" id="ARBA00023315"/>
    </source>
</evidence>
<dbReference type="PROSITE" id="PS50968">
    <property type="entry name" value="BIOTINYL_LIPOYL"/>
    <property type="match status" value="1"/>
</dbReference>
<keyword evidence="5 7" id="KW-0450">Lipoyl</keyword>
<dbReference type="EMBL" id="MTLN01000006">
    <property type="protein sequence ID" value="ONN71060.1"/>
    <property type="molecule type" value="Genomic_DNA"/>
</dbReference>
<dbReference type="InterPro" id="IPR003016">
    <property type="entry name" value="2-oxoA_DH_lipoyl-BS"/>
</dbReference>
<dbReference type="Pfam" id="PF00198">
    <property type="entry name" value="2-oxoacid_dh"/>
    <property type="match status" value="1"/>
</dbReference>
<dbReference type="InterPro" id="IPR050743">
    <property type="entry name" value="2-oxoacid_DH_E2_comp"/>
</dbReference>
<dbReference type="Gene3D" id="2.40.50.100">
    <property type="match status" value="1"/>
</dbReference>
<evidence type="ECO:0000256" key="7">
    <source>
        <dbReference type="RuleBase" id="RU003423"/>
    </source>
</evidence>
<dbReference type="Pfam" id="PF00364">
    <property type="entry name" value="Biotin_lipoyl"/>
    <property type="match status" value="1"/>
</dbReference>
<keyword evidence="12" id="KW-1185">Reference proteome</keyword>
<evidence type="ECO:0000256" key="4">
    <source>
        <dbReference type="ARBA" id="ARBA00022679"/>
    </source>
</evidence>
<accession>A0ABX3IRT0</accession>
<evidence type="ECO:0000256" key="5">
    <source>
        <dbReference type="ARBA" id="ARBA00022823"/>
    </source>
</evidence>
<dbReference type="PANTHER" id="PTHR43178">
    <property type="entry name" value="DIHYDROLIPOAMIDE ACETYLTRANSFERASE COMPONENT OF PYRUVATE DEHYDROGENASE COMPLEX"/>
    <property type="match status" value="1"/>
</dbReference>
<dbReference type="InterPro" id="IPR011053">
    <property type="entry name" value="Single_hybrid_motif"/>
</dbReference>
<dbReference type="EC" id="2.3.1.-" evidence="7"/>
<dbReference type="InterPro" id="IPR001078">
    <property type="entry name" value="2-oxoacid_DH_actylTfrase"/>
</dbReference>
<proteinExistence type="inferred from homology"/>
<feature type="domain" description="Lipoyl-binding" evidence="9">
    <location>
        <begin position="10"/>
        <end position="83"/>
    </location>
</feature>
<dbReference type="SUPFAM" id="SSF47005">
    <property type="entry name" value="Peripheral subunit-binding domain of 2-oxo acid dehydrogenase complex"/>
    <property type="match status" value="1"/>
</dbReference>
<reference evidence="11 12" key="1">
    <citation type="submission" date="2017-01" db="EMBL/GenBank/DDBJ databases">
        <title>Pseudomonas psychrotolerans genome sequencing and assembly.</title>
        <authorList>
            <person name="Vyas B."/>
            <person name="Mayilraj S."/>
        </authorList>
    </citation>
    <scope>NUCLEOTIDE SEQUENCE [LARGE SCALE GENOMIC DNA]</scope>
    <source>
        <strain evidence="11 12">SDS18</strain>
    </source>
</reference>
<gene>
    <name evidence="11" type="ORF">BVL52_11180</name>
</gene>
<dbReference type="Pfam" id="PF02817">
    <property type="entry name" value="E3_binding"/>
    <property type="match status" value="1"/>
</dbReference>
<dbReference type="PROSITE" id="PS51826">
    <property type="entry name" value="PSBD"/>
    <property type="match status" value="1"/>
</dbReference>